<organism evidence="7 8">
    <name type="scientific">Falsiruegeria litorea R37</name>
    <dbReference type="NCBI Taxonomy" id="1200284"/>
    <lineage>
        <taxon>Bacteria</taxon>
        <taxon>Pseudomonadati</taxon>
        <taxon>Pseudomonadota</taxon>
        <taxon>Alphaproteobacteria</taxon>
        <taxon>Rhodobacterales</taxon>
        <taxon>Roseobacteraceae</taxon>
        <taxon>Falsiruegeria</taxon>
    </lineage>
</organism>
<dbReference type="GO" id="GO:0005886">
    <property type="term" value="C:plasma membrane"/>
    <property type="evidence" value="ECO:0007669"/>
    <property type="project" value="UniProtKB-SubCell"/>
</dbReference>
<name>A0A1Y5TLU9_9RHOB</name>
<evidence type="ECO:0000256" key="2">
    <source>
        <dbReference type="ARBA" id="ARBA00022475"/>
    </source>
</evidence>
<dbReference type="EMBL" id="FWFO01000004">
    <property type="protein sequence ID" value="SLN66958.1"/>
    <property type="molecule type" value="Genomic_DNA"/>
</dbReference>
<dbReference type="Pfam" id="PF07690">
    <property type="entry name" value="MFS_1"/>
    <property type="match status" value="1"/>
</dbReference>
<dbReference type="InterPro" id="IPR036259">
    <property type="entry name" value="MFS_trans_sf"/>
</dbReference>
<proteinExistence type="predicted"/>
<feature type="transmembrane region" description="Helical" evidence="6">
    <location>
        <begin position="361"/>
        <end position="384"/>
    </location>
</feature>
<feature type="transmembrane region" description="Helical" evidence="6">
    <location>
        <begin position="41"/>
        <end position="60"/>
    </location>
</feature>
<dbReference type="PANTHER" id="PTHR23513">
    <property type="entry name" value="INTEGRAL MEMBRANE EFFLUX PROTEIN-RELATED"/>
    <property type="match status" value="1"/>
</dbReference>
<accession>A0A1Y5TLU9</accession>
<reference evidence="7 8" key="1">
    <citation type="submission" date="2017-03" db="EMBL/GenBank/DDBJ databases">
        <authorList>
            <person name="Afonso C.L."/>
            <person name="Miller P.J."/>
            <person name="Scott M.A."/>
            <person name="Spackman E."/>
            <person name="Goraichik I."/>
            <person name="Dimitrov K.M."/>
            <person name="Suarez D.L."/>
            <person name="Swayne D.E."/>
        </authorList>
    </citation>
    <scope>NUCLEOTIDE SEQUENCE [LARGE SCALE GENOMIC DNA]</scope>
    <source>
        <strain evidence="7 8">CECT 7639</strain>
    </source>
</reference>
<keyword evidence="4 6" id="KW-1133">Transmembrane helix</keyword>
<dbReference type="OrthoDB" id="7704094at2"/>
<dbReference type="RefSeq" id="WP_085797471.1">
    <property type="nucleotide sequence ID" value="NZ_FWFO01000004.1"/>
</dbReference>
<keyword evidence="3 6" id="KW-0812">Transmembrane</keyword>
<dbReference type="PANTHER" id="PTHR23513:SF11">
    <property type="entry name" value="STAPHYLOFERRIN A TRANSPORTER"/>
    <property type="match status" value="1"/>
</dbReference>
<feature type="transmembrane region" description="Helical" evidence="6">
    <location>
        <begin position="67"/>
        <end position="87"/>
    </location>
</feature>
<feature type="transmembrane region" description="Helical" evidence="6">
    <location>
        <begin position="287"/>
        <end position="313"/>
    </location>
</feature>
<protein>
    <submittedName>
        <fullName evidence="7">Major Facilitator Superfamily protein</fullName>
    </submittedName>
</protein>
<dbReference type="InterPro" id="IPR011701">
    <property type="entry name" value="MFS"/>
</dbReference>
<evidence type="ECO:0000256" key="6">
    <source>
        <dbReference type="SAM" id="Phobius"/>
    </source>
</evidence>
<gene>
    <name evidence="7" type="ORF">TRL7639_03835</name>
</gene>
<evidence type="ECO:0000256" key="3">
    <source>
        <dbReference type="ARBA" id="ARBA00022692"/>
    </source>
</evidence>
<evidence type="ECO:0000256" key="1">
    <source>
        <dbReference type="ARBA" id="ARBA00004651"/>
    </source>
</evidence>
<keyword evidence="2" id="KW-1003">Cell membrane</keyword>
<evidence type="ECO:0000313" key="7">
    <source>
        <dbReference type="EMBL" id="SLN66958.1"/>
    </source>
</evidence>
<evidence type="ECO:0000256" key="5">
    <source>
        <dbReference type="ARBA" id="ARBA00023136"/>
    </source>
</evidence>
<keyword evidence="8" id="KW-1185">Reference proteome</keyword>
<dbReference type="Gene3D" id="1.20.1250.20">
    <property type="entry name" value="MFS general substrate transporter like domains"/>
    <property type="match status" value="1"/>
</dbReference>
<sequence>MFRRPFFRAYGFWHWGEGLQTVLFTWYMTFHAGLSASEIGFYQALVLSPFLVFTIAGGMLTDRIGAGVSYVGSTTLFGLLLFGYGVLDHAMGFVPVLFFVYCLAAGVVSAVSNPAIDTFIPEAGPGTAYENGVLAATAHNLAKLSGTITGLLLPMLAAFGGFVVNGVLMLLSVAFLRKHLRQNSEQLQVHAAGEGPPWSRVWQHYRACPENFDILLSSAMLGLLIVPTGYILWPLTLRERFPEYGDLIALVNIASWIGAISATAMAGRYSRRILKPGLVSLVVWGGYAVMLTTLTLVGSFAALCLVVMVLGSVKVGKAMVYGKYIHNCPSRARGVLISVEQTAFWGLATLGTFAMGASVDLIGLDTTILTTALLVLVFVAVLTLRGRLLRLSLA</sequence>
<feature type="transmembrane region" description="Helical" evidence="6">
    <location>
        <begin position="247"/>
        <end position="267"/>
    </location>
</feature>
<dbReference type="Proteomes" id="UP000193077">
    <property type="component" value="Unassembled WGS sequence"/>
</dbReference>
<dbReference type="SUPFAM" id="SSF103473">
    <property type="entry name" value="MFS general substrate transporter"/>
    <property type="match status" value="1"/>
</dbReference>
<dbReference type="AlphaFoldDB" id="A0A1Y5TLU9"/>
<dbReference type="GO" id="GO:0022857">
    <property type="term" value="F:transmembrane transporter activity"/>
    <property type="evidence" value="ECO:0007669"/>
    <property type="project" value="InterPro"/>
</dbReference>
<evidence type="ECO:0000313" key="8">
    <source>
        <dbReference type="Proteomes" id="UP000193077"/>
    </source>
</evidence>
<feature type="transmembrane region" description="Helical" evidence="6">
    <location>
        <begin position="214"/>
        <end position="235"/>
    </location>
</feature>
<feature type="transmembrane region" description="Helical" evidence="6">
    <location>
        <begin position="334"/>
        <end position="355"/>
    </location>
</feature>
<comment type="subcellular location">
    <subcellularLocation>
        <location evidence="1">Cell membrane</location>
        <topology evidence="1">Multi-pass membrane protein</topology>
    </subcellularLocation>
</comment>
<feature type="transmembrane region" description="Helical" evidence="6">
    <location>
        <begin position="151"/>
        <end position="176"/>
    </location>
</feature>
<evidence type="ECO:0000256" key="4">
    <source>
        <dbReference type="ARBA" id="ARBA00022989"/>
    </source>
</evidence>
<feature type="transmembrane region" description="Helical" evidence="6">
    <location>
        <begin position="93"/>
        <end position="111"/>
    </location>
</feature>
<keyword evidence="5 6" id="KW-0472">Membrane</keyword>